<name>D1NSS0_9BIFI</name>
<accession>D1NSS0</accession>
<evidence type="ECO:0000256" key="1">
    <source>
        <dbReference type="SAM" id="MobiDB-lite"/>
    </source>
</evidence>
<comment type="caution">
    <text evidence="2">The sequence shown here is derived from an EMBL/GenBank/DDBJ whole genome shotgun (WGS) entry which is preliminary data.</text>
</comment>
<sequence>MQYWKEIKRPSGHTDHTAGVGAHSTVHDAGLDDDSVHFCAVLSMKCSLR</sequence>
<gene>
    <name evidence="2" type="ORF">BIFGAL_02830</name>
</gene>
<evidence type="ECO:0000313" key="3">
    <source>
        <dbReference type="Proteomes" id="UP000003656"/>
    </source>
</evidence>
<dbReference type="EMBL" id="ABXB03000001">
    <property type="protein sequence ID" value="EFA23722.1"/>
    <property type="molecule type" value="Genomic_DNA"/>
</dbReference>
<feature type="compositionally biased region" description="Basic and acidic residues" evidence="1">
    <location>
        <begin position="1"/>
        <end position="16"/>
    </location>
</feature>
<dbReference type="AlphaFoldDB" id="D1NSS0"/>
<reference evidence="2 3" key="1">
    <citation type="submission" date="2009-11" db="EMBL/GenBank/DDBJ databases">
        <authorList>
            <person name="Weinstock G."/>
            <person name="Sodergren E."/>
            <person name="Clifton S."/>
            <person name="Fulton L."/>
            <person name="Fulton B."/>
            <person name="Courtney L."/>
            <person name="Fronick C."/>
            <person name="Harrison M."/>
            <person name="Strong C."/>
            <person name="Farmer C."/>
            <person name="Delahaunty K."/>
            <person name="Markovic C."/>
            <person name="Hall O."/>
            <person name="Minx P."/>
            <person name="Tomlinson C."/>
            <person name="Mitreva M."/>
            <person name="Nelson J."/>
            <person name="Hou S."/>
            <person name="Wollam A."/>
            <person name="Pepin K.H."/>
            <person name="Johnson M."/>
            <person name="Bhonagiri V."/>
            <person name="Nash W.E."/>
            <person name="Warren W."/>
            <person name="Chinwalla A."/>
            <person name="Mardis E.R."/>
            <person name="Wilson R.K."/>
        </authorList>
    </citation>
    <scope>NUCLEOTIDE SEQUENCE [LARGE SCALE GENOMIC DNA]</scope>
    <source>
        <strain evidence="2 3">DSM 20093</strain>
    </source>
</reference>
<protein>
    <submittedName>
        <fullName evidence="2">Uncharacterized protein</fullName>
    </submittedName>
</protein>
<dbReference type="Proteomes" id="UP000003656">
    <property type="component" value="Unassembled WGS sequence"/>
</dbReference>
<proteinExistence type="predicted"/>
<feature type="region of interest" description="Disordered" evidence="1">
    <location>
        <begin position="1"/>
        <end position="20"/>
    </location>
</feature>
<evidence type="ECO:0000313" key="2">
    <source>
        <dbReference type="EMBL" id="EFA23722.1"/>
    </source>
</evidence>
<organism evidence="2 3">
    <name type="scientific">Bifidobacterium gallicum DSM 20093 = LMG 11596</name>
    <dbReference type="NCBI Taxonomy" id="561180"/>
    <lineage>
        <taxon>Bacteria</taxon>
        <taxon>Bacillati</taxon>
        <taxon>Actinomycetota</taxon>
        <taxon>Actinomycetes</taxon>
        <taxon>Bifidobacteriales</taxon>
        <taxon>Bifidobacteriaceae</taxon>
        <taxon>Bifidobacterium</taxon>
    </lineage>
</organism>